<protein>
    <submittedName>
        <fullName evidence="1">Cobalamin biosynthesis protein (CbiD)</fullName>
        <ecNumber evidence="1">2.1.1.195</ecNumber>
    </submittedName>
</protein>
<dbReference type="PANTHER" id="PTHR35863:SF1">
    <property type="entry name" value="COBALT-PRECORRIN-5B C(1)-METHYLTRANSFERASE"/>
    <property type="match status" value="1"/>
</dbReference>
<dbReference type="InterPro" id="IPR002748">
    <property type="entry name" value="CbiD"/>
</dbReference>
<evidence type="ECO:0000313" key="1">
    <source>
        <dbReference type="EMBL" id="AIF21798.1"/>
    </source>
</evidence>
<keyword evidence="1" id="KW-0808">Transferase</keyword>
<gene>
    <name evidence="1" type="primary">cbiD</name>
</gene>
<dbReference type="EMBL" id="KF901197">
    <property type="protein sequence ID" value="AIF21798.1"/>
    <property type="molecule type" value="Genomic_DNA"/>
</dbReference>
<dbReference type="PANTHER" id="PTHR35863">
    <property type="entry name" value="COBALT-PRECORRIN-5B C(1)-METHYLTRANSFERASE"/>
    <property type="match status" value="1"/>
</dbReference>
<dbReference type="GO" id="GO:0008168">
    <property type="term" value="F:methyltransferase activity"/>
    <property type="evidence" value="ECO:0007669"/>
    <property type="project" value="UniProtKB-KW"/>
</dbReference>
<reference evidence="1" key="1">
    <citation type="journal article" date="2014" name="Genome Biol. Evol.">
        <title>Pangenome evidence for extensive interdomain horizontal transfer affecting lineage core and shell genes in uncultured planktonic thaumarchaeota and euryarchaeota.</title>
        <authorList>
            <person name="Deschamps P."/>
            <person name="Zivanovic Y."/>
            <person name="Moreira D."/>
            <person name="Rodriguez-Valera F."/>
            <person name="Lopez-Garcia P."/>
        </authorList>
    </citation>
    <scope>NUCLEOTIDE SEQUENCE</scope>
</reference>
<keyword evidence="1" id="KW-0489">Methyltransferase</keyword>
<sequence length="98" mass="11143">MATGVKQTHVKGSKVNMDFLSELAKKCKADEDVVQKIKNANTARNVQEIILENNIDGFFDLICSEVYKQMRGHSENKIPIEIILFNFDGNVLARYPKQ</sequence>
<organism evidence="1">
    <name type="scientific">uncultured marine thaumarchaeote SAT1000_06_A07</name>
    <dbReference type="NCBI Taxonomy" id="1456360"/>
    <lineage>
        <taxon>Archaea</taxon>
        <taxon>Nitrososphaerota</taxon>
        <taxon>environmental samples</taxon>
    </lineage>
</organism>
<accession>A0A075I791</accession>
<proteinExistence type="predicted"/>
<name>A0A075I791_9ARCH</name>
<dbReference type="AlphaFoldDB" id="A0A075I791"/>
<dbReference type="GO" id="GO:0009236">
    <property type="term" value="P:cobalamin biosynthetic process"/>
    <property type="evidence" value="ECO:0007669"/>
    <property type="project" value="InterPro"/>
</dbReference>
<dbReference type="EC" id="2.1.1.195" evidence="1"/>
<dbReference type="GO" id="GO:0032259">
    <property type="term" value="P:methylation"/>
    <property type="evidence" value="ECO:0007669"/>
    <property type="project" value="UniProtKB-KW"/>
</dbReference>